<organism evidence="1 2">
    <name type="scientific">Thalassospira profundimaris</name>
    <dbReference type="NCBI Taxonomy" id="502049"/>
    <lineage>
        <taxon>Bacteria</taxon>
        <taxon>Pseudomonadati</taxon>
        <taxon>Pseudomonadota</taxon>
        <taxon>Alphaproteobacteria</taxon>
        <taxon>Rhodospirillales</taxon>
        <taxon>Thalassospiraceae</taxon>
        <taxon>Thalassospira</taxon>
    </lineage>
</organism>
<evidence type="ECO:0000313" key="2">
    <source>
        <dbReference type="Proteomes" id="UP000253226"/>
    </source>
</evidence>
<dbReference type="OrthoDB" id="7346612at2"/>
<dbReference type="AlphaFoldDB" id="A0A367W2B1"/>
<dbReference type="SUPFAM" id="SSF48452">
    <property type="entry name" value="TPR-like"/>
    <property type="match status" value="1"/>
</dbReference>
<name>A0A367W2B1_9PROT</name>
<dbReference type="EMBL" id="JPWF01000018">
    <property type="protein sequence ID" value="RCK31768.1"/>
    <property type="molecule type" value="Genomic_DNA"/>
</dbReference>
<gene>
    <name evidence="1" type="ORF">TH19_20330</name>
</gene>
<proteinExistence type="predicted"/>
<protein>
    <submittedName>
        <fullName evidence="1">Uncharacterized protein</fullName>
    </submittedName>
</protein>
<evidence type="ECO:0000313" key="1">
    <source>
        <dbReference type="EMBL" id="RCK31768.1"/>
    </source>
</evidence>
<reference evidence="1 2" key="1">
    <citation type="submission" date="2014-07" db="EMBL/GenBank/DDBJ databases">
        <title>Draft genome sequence of Thalassospira profundimaris 35.</title>
        <authorList>
            <person name="Lai Q."/>
            <person name="Shao Z."/>
        </authorList>
    </citation>
    <scope>NUCLEOTIDE SEQUENCE [LARGE SCALE GENOMIC DNA]</scope>
    <source>
        <strain evidence="1 2">35</strain>
    </source>
</reference>
<dbReference type="Proteomes" id="UP000253226">
    <property type="component" value="Unassembled WGS sequence"/>
</dbReference>
<dbReference type="InterPro" id="IPR011990">
    <property type="entry name" value="TPR-like_helical_dom_sf"/>
</dbReference>
<accession>A0A367W2B1</accession>
<dbReference type="RefSeq" id="WP_114104067.1">
    <property type="nucleotide sequence ID" value="NZ_JPWF01000018.1"/>
</dbReference>
<comment type="caution">
    <text evidence="1">The sequence shown here is derived from an EMBL/GenBank/DDBJ whole genome shotgun (WGS) entry which is preliminary data.</text>
</comment>
<sequence length="229" mass="25733">MKRTILRRLPAIIGLVGAVFLLSLAVPRTISSITYELTTPVFDNRNNPQISEEQLLEIKDDLLYAISWVDNPVTWSRLGYVYLALGNRSTAPDQKTLNLEEAENAFTNAVAGSPMDPYYWLRLSYARLLSGGKNDGSAVEALKMSLLTGPYERPIAVEQIQYAALLWDQLDDEQQNIVREKVRWISGLENKKLLTLAKSNIEAMTVILSALADGDLNRFTRFIKALNKT</sequence>